<dbReference type="Proteomes" id="UP000568106">
    <property type="component" value="Unassembled WGS sequence"/>
</dbReference>
<feature type="transmembrane region" description="Helical" evidence="1">
    <location>
        <begin position="78"/>
        <end position="96"/>
    </location>
</feature>
<reference evidence="2" key="1">
    <citation type="submission" date="2020-08" db="EMBL/GenBank/DDBJ databases">
        <title>Genomic Encyclopedia of Type Strains, Phase IV (KMG-V): Genome sequencing to study the core and pangenomes of soil and plant-associated prokaryotes.</title>
        <authorList>
            <person name="Whitman W."/>
        </authorList>
    </citation>
    <scope>NUCLEOTIDE SEQUENCE [LARGE SCALE GENOMIC DNA]</scope>
    <source>
        <strain evidence="2">M8UP27</strain>
    </source>
</reference>
<dbReference type="AlphaFoldDB" id="A0A7W8ILA0"/>
<name>A0A7W8ILA0_9BACT</name>
<evidence type="ECO:0000313" key="2">
    <source>
        <dbReference type="EMBL" id="MBB5319189.1"/>
    </source>
</evidence>
<evidence type="ECO:0000256" key="1">
    <source>
        <dbReference type="SAM" id="Phobius"/>
    </source>
</evidence>
<feature type="transmembrane region" description="Helical" evidence="1">
    <location>
        <begin position="12"/>
        <end position="35"/>
    </location>
</feature>
<evidence type="ECO:0000313" key="3">
    <source>
        <dbReference type="Proteomes" id="UP000568106"/>
    </source>
</evidence>
<keyword evidence="3" id="KW-1185">Reference proteome</keyword>
<comment type="caution">
    <text evidence="2">The sequence shown here is derived from an EMBL/GenBank/DDBJ whole genome shotgun (WGS) entry which is preliminary data.</text>
</comment>
<keyword evidence="1" id="KW-0812">Transmembrane</keyword>
<protein>
    <submittedName>
        <fullName evidence="2">Uncharacterized protein</fullName>
    </submittedName>
</protein>
<organism evidence="2 3">
    <name type="scientific">Tunturiibacter empetritectus</name>
    <dbReference type="NCBI Taxonomy" id="3069691"/>
    <lineage>
        <taxon>Bacteria</taxon>
        <taxon>Pseudomonadati</taxon>
        <taxon>Acidobacteriota</taxon>
        <taxon>Terriglobia</taxon>
        <taxon>Terriglobales</taxon>
        <taxon>Acidobacteriaceae</taxon>
        <taxon>Tunturiibacter</taxon>
    </lineage>
</organism>
<proteinExistence type="predicted"/>
<accession>A0A7W8ILA0</accession>
<feature type="transmembrane region" description="Helical" evidence="1">
    <location>
        <begin position="47"/>
        <end position="71"/>
    </location>
</feature>
<sequence length="99" mass="10267">MAGMNSAKAGSIGATTAVTVFGIVAIAFCLLEAGFRTWSVGQYLENRAGIFVDLFIAAALCSVTTLILSCLGRGRSRVVGIVFSIASLASIIFIFGTNK</sequence>
<dbReference type="EMBL" id="JACHDY010000007">
    <property type="protein sequence ID" value="MBB5319189.1"/>
    <property type="molecule type" value="Genomic_DNA"/>
</dbReference>
<keyword evidence="1" id="KW-0472">Membrane</keyword>
<gene>
    <name evidence="2" type="ORF">HDF09_003895</name>
</gene>
<keyword evidence="1" id="KW-1133">Transmembrane helix</keyword>